<organism evidence="2 3">
    <name type="scientific">Kingdonia uniflora</name>
    <dbReference type="NCBI Taxonomy" id="39325"/>
    <lineage>
        <taxon>Eukaryota</taxon>
        <taxon>Viridiplantae</taxon>
        <taxon>Streptophyta</taxon>
        <taxon>Embryophyta</taxon>
        <taxon>Tracheophyta</taxon>
        <taxon>Spermatophyta</taxon>
        <taxon>Magnoliopsida</taxon>
        <taxon>Ranunculales</taxon>
        <taxon>Circaeasteraceae</taxon>
        <taxon>Kingdonia</taxon>
    </lineage>
</organism>
<keyword evidence="3" id="KW-1185">Reference proteome</keyword>
<comment type="caution">
    <text evidence="2">The sequence shown here is derived from an EMBL/GenBank/DDBJ whole genome shotgun (WGS) entry which is preliminary data.</text>
</comment>
<sequence length="67" mass="7802">MPCVRGSIVFFCLLILKTLPVCVFLLFYYMGVTIILRGSYILFWGIGFDFFEYPNSLSFQNIFPNIC</sequence>
<protein>
    <submittedName>
        <fullName evidence="2">Uncharacterized protein</fullName>
    </submittedName>
</protein>
<evidence type="ECO:0000313" key="2">
    <source>
        <dbReference type="EMBL" id="KAF6157178.1"/>
    </source>
</evidence>
<dbReference type="Proteomes" id="UP000541444">
    <property type="component" value="Unassembled WGS sequence"/>
</dbReference>
<name>A0A7J7MR30_9MAGN</name>
<keyword evidence="1" id="KW-1133">Transmembrane helix</keyword>
<proteinExistence type="predicted"/>
<dbReference type="AlphaFoldDB" id="A0A7J7MR30"/>
<dbReference type="EMBL" id="JACGCM010001281">
    <property type="protein sequence ID" value="KAF6157178.1"/>
    <property type="molecule type" value="Genomic_DNA"/>
</dbReference>
<feature type="non-terminal residue" evidence="2">
    <location>
        <position position="1"/>
    </location>
</feature>
<keyword evidence="1" id="KW-0472">Membrane</keyword>
<evidence type="ECO:0000313" key="3">
    <source>
        <dbReference type="Proteomes" id="UP000541444"/>
    </source>
</evidence>
<keyword evidence="1" id="KW-0812">Transmembrane</keyword>
<evidence type="ECO:0000256" key="1">
    <source>
        <dbReference type="SAM" id="Phobius"/>
    </source>
</evidence>
<gene>
    <name evidence="2" type="ORF">GIB67_041639</name>
</gene>
<feature type="transmembrane region" description="Helical" evidence="1">
    <location>
        <begin position="7"/>
        <end position="28"/>
    </location>
</feature>
<accession>A0A7J7MR30</accession>
<reference evidence="2 3" key="1">
    <citation type="journal article" date="2020" name="IScience">
        <title>Genome Sequencing of the Endangered Kingdonia uniflora (Circaeasteraceae, Ranunculales) Reveals Potential Mechanisms of Evolutionary Specialization.</title>
        <authorList>
            <person name="Sun Y."/>
            <person name="Deng T."/>
            <person name="Zhang A."/>
            <person name="Moore M.J."/>
            <person name="Landis J.B."/>
            <person name="Lin N."/>
            <person name="Zhang H."/>
            <person name="Zhang X."/>
            <person name="Huang J."/>
            <person name="Zhang X."/>
            <person name="Sun H."/>
            <person name="Wang H."/>
        </authorList>
    </citation>
    <scope>NUCLEOTIDE SEQUENCE [LARGE SCALE GENOMIC DNA]</scope>
    <source>
        <strain evidence="2">TB1705</strain>
        <tissue evidence="2">Leaf</tissue>
    </source>
</reference>